<evidence type="ECO:0000256" key="13">
    <source>
        <dbReference type="ARBA" id="ARBA00022840"/>
    </source>
</evidence>
<gene>
    <name evidence="20" type="primary">phoR</name>
    <name evidence="20" type="ORF">JYB87_12170</name>
</gene>
<dbReference type="Pfam" id="PF11808">
    <property type="entry name" value="PhoR"/>
    <property type="match status" value="1"/>
</dbReference>
<keyword evidence="13" id="KW-0067">ATP-binding</keyword>
<dbReference type="Pfam" id="PF02518">
    <property type="entry name" value="HATPase_c"/>
    <property type="match status" value="1"/>
</dbReference>
<dbReference type="NCBIfam" id="TIGR02966">
    <property type="entry name" value="phoR_proteo"/>
    <property type="match status" value="1"/>
</dbReference>
<evidence type="ECO:0000256" key="15">
    <source>
        <dbReference type="ARBA" id="ARBA00023012"/>
    </source>
</evidence>
<evidence type="ECO:0000256" key="14">
    <source>
        <dbReference type="ARBA" id="ARBA00022989"/>
    </source>
</evidence>
<dbReference type="InterPro" id="IPR014310">
    <property type="entry name" value="Sig_transdc_His_kinase_PhoR"/>
</dbReference>
<keyword evidence="16 18" id="KW-0472">Membrane</keyword>
<dbReference type="Pfam" id="PF00989">
    <property type="entry name" value="PAS"/>
    <property type="match status" value="1"/>
</dbReference>
<dbReference type="SUPFAM" id="SSF55874">
    <property type="entry name" value="ATPase domain of HSP90 chaperone/DNA topoisomerase II/histidine kinase"/>
    <property type="match status" value="1"/>
</dbReference>
<keyword evidence="11" id="KW-0547">Nucleotide-binding</keyword>
<evidence type="ECO:0000256" key="4">
    <source>
        <dbReference type="ARBA" id="ARBA00019665"/>
    </source>
</evidence>
<evidence type="ECO:0000256" key="9">
    <source>
        <dbReference type="ARBA" id="ARBA00022679"/>
    </source>
</evidence>
<dbReference type="SUPFAM" id="SSF47384">
    <property type="entry name" value="Homodimeric domain of signal transducing histidine kinase"/>
    <property type="match status" value="1"/>
</dbReference>
<keyword evidence="9 20" id="KW-0808">Transferase</keyword>
<evidence type="ECO:0000256" key="16">
    <source>
        <dbReference type="ARBA" id="ARBA00023136"/>
    </source>
</evidence>
<dbReference type="Gene3D" id="3.30.565.10">
    <property type="entry name" value="Histidine kinase-like ATPase, C-terminal domain"/>
    <property type="match status" value="1"/>
</dbReference>
<dbReference type="InterPro" id="IPR035965">
    <property type="entry name" value="PAS-like_dom_sf"/>
</dbReference>
<dbReference type="InterPro" id="IPR021766">
    <property type="entry name" value="PhoR_N"/>
</dbReference>
<dbReference type="PANTHER" id="PTHR45453:SF1">
    <property type="entry name" value="PHOSPHATE REGULON SENSOR PROTEIN PHOR"/>
    <property type="match status" value="1"/>
</dbReference>
<dbReference type="SMART" id="SM00388">
    <property type="entry name" value="HisKA"/>
    <property type="match status" value="1"/>
</dbReference>
<evidence type="ECO:0000256" key="11">
    <source>
        <dbReference type="ARBA" id="ARBA00022741"/>
    </source>
</evidence>
<dbReference type="SMART" id="SM00091">
    <property type="entry name" value="PAS"/>
    <property type="match status" value="1"/>
</dbReference>
<evidence type="ECO:0000256" key="10">
    <source>
        <dbReference type="ARBA" id="ARBA00022692"/>
    </source>
</evidence>
<evidence type="ECO:0000256" key="6">
    <source>
        <dbReference type="ARBA" id="ARBA00022475"/>
    </source>
</evidence>
<dbReference type="InterPro" id="IPR005467">
    <property type="entry name" value="His_kinase_dom"/>
</dbReference>
<dbReference type="GO" id="GO:0004673">
    <property type="term" value="F:protein histidine kinase activity"/>
    <property type="evidence" value="ECO:0007669"/>
    <property type="project" value="UniProtKB-EC"/>
</dbReference>
<feature type="transmembrane region" description="Helical" evidence="18">
    <location>
        <begin position="14"/>
        <end position="43"/>
    </location>
</feature>
<evidence type="ECO:0000256" key="12">
    <source>
        <dbReference type="ARBA" id="ARBA00022777"/>
    </source>
</evidence>
<reference evidence="20 21" key="1">
    <citation type="submission" date="2021-03" db="EMBL/GenBank/DDBJ databases">
        <title>Novel species identification of genus Shewanella.</title>
        <authorList>
            <person name="Liu G."/>
            <person name="Zhang Q."/>
        </authorList>
    </citation>
    <scope>NUCLEOTIDE SEQUENCE [LARGE SCALE GENOMIC DNA]</scope>
    <source>
        <strain evidence="20 21">FJAT-51800</strain>
    </source>
</reference>
<dbReference type="PRINTS" id="PR00344">
    <property type="entry name" value="BCTRLSENSOR"/>
</dbReference>
<dbReference type="PROSITE" id="PS50109">
    <property type="entry name" value="HIS_KIN"/>
    <property type="match status" value="1"/>
</dbReference>
<dbReference type="InterPro" id="IPR000014">
    <property type="entry name" value="PAS"/>
</dbReference>
<keyword evidence="14 18" id="KW-1133">Transmembrane helix</keyword>
<keyword evidence="12 20" id="KW-0418">Kinase</keyword>
<dbReference type="CDD" id="cd00130">
    <property type="entry name" value="PAS"/>
    <property type="match status" value="1"/>
</dbReference>
<evidence type="ECO:0000259" key="19">
    <source>
        <dbReference type="PROSITE" id="PS50109"/>
    </source>
</evidence>
<keyword evidence="15" id="KW-0902">Two-component regulatory system</keyword>
<keyword evidence="6" id="KW-1003">Cell membrane</keyword>
<proteinExistence type="predicted"/>
<sequence length="429" mass="48307">MFDSYSGYRLFFRLAFYLLGCLLVGLVSGHLLLVLCIGMGLVLTWHYRQLIRLNHWLWKDRRLTPPQGTGSWEGVFNGIYRLQGKNRKRVSQLAGLLGRFRQGAEALPDAAVVLDAGLNILWCNKLAQLMLGLVWPQDNGQRVDNLIRHPDFAAYIKAGKFDDPLALPSPVSEKRVLEIRIIAYGEQQMLLIARDVTRVRQLEGMRKDFVANVSHELKTPLTVLQGYLEVMQSMADEDDPNQRALTLMQQQATRMKSMVEQLLVLSRIEDSAEINLEKVVDMQKMVALLRTEAEALARDDYQVTFEVDPQLNVHGDELQLRSACSNLISNAIRYTEPGGTIHIRWQQVATGAMFSVTDSGIGIAQQHISRLTERFYRVDNARSRQTGGSGLGLAIVKHALSHHHTELVINSTLGKGSTFSFIIPQHLVV</sequence>
<dbReference type="Gene3D" id="1.10.287.130">
    <property type="match status" value="1"/>
</dbReference>
<name>A0ABX7QM44_9GAMM</name>
<dbReference type="SUPFAM" id="SSF55785">
    <property type="entry name" value="PYP-like sensor domain (PAS domain)"/>
    <property type="match status" value="1"/>
</dbReference>
<keyword evidence="7" id="KW-0597">Phosphoprotein</keyword>
<keyword evidence="5" id="KW-0813">Transport</keyword>
<evidence type="ECO:0000256" key="8">
    <source>
        <dbReference type="ARBA" id="ARBA00022592"/>
    </source>
</evidence>
<dbReference type="InterPro" id="IPR036890">
    <property type="entry name" value="HATPase_C_sf"/>
</dbReference>
<keyword evidence="10 18" id="KW-0812">Transmembrane</keyword>
<evidence type="ECO:0000256" key="18">
    <source>
        <dbReference type="SAM" id="Phobius"/>
    </source>
</evidence>
<evidence type="ECO:0000256" key="2">
    <source>
        <dbReference type="ARBA" id="ARBA00004236"/>
    </source>
</evidence>
<dbReference type="Proteomes" id="UP000662770">
    <property type="component" value="Chromosome"/>
</dbReference>
<dbReference type="Pfam" id="PF00512">
    <property type="entry name" value="HisKA"/>
    <property type="match status" value="1"/>
</dbReference>
<dbReference type="EMBL" id="CP071503">
    <property type="protein sequence ID" value="QSX32521.1"/>
    <property type="molecule type" value="Genomic_DNA"/>
</dbReference>
<evidence type="ECO:0000256" key="17">
    <source>
        <dbReference type="ARBA" id="ARBA00025207"/>
    </source>
</evidence>
<dbReference type="PANTHER" id="PTHR45453">
    <property type="entry name" value="PHOSPHATE REGULON SENSOR PROTEIN PHOR"/>
    <property type="match status" value="1"/>
</dbReference>
<dbReference type="InterPro" id="IPR003661">
    <property type="entry name" value="HisK_dim/P_dom"/>
</dbReference>
<dbReference type="InterPro" id="IPR050351">
    <property type="entry name" value="BphY/WalK/GraS-like"/>
</dbReference>
<dbReference type="CDD" id="cd00082">
    <property type="entry name" value="HisKA"/>
    <property type="match status" value="1"/>
</dbReference>
<evidence type="ECO:0000256" key="7">
    <source>
        <dbReference type="ARBA" id="ARBA00022553"/>
    </source>
</evidence>
<evidence type="ECO:0000313" key="20">
    <source>
        <dbReference type="EMBL" id="QSX32521.1"/>
    </source>
</evidence>
<dbReference type="NCBIfam" id="NF008235">
    <property type="entry name" value="PRK11006.1"/>
    <property type="match status" value="1"/>
</dbReference>
<accession>A0ABX7QM44</accession>
<comment type="catalytic activity">
    <reaction evidence="1">
        <text>ATP + protein L-histidine = ADP + protein N-phospho-L-histidine.</text>
        <dbReference type="EC" id="2.7.13.3"/>
    </reaction>
</comment>
<dbReference type="SMART" id="SM00387">
    <property type="entry name" value="HATPase_c"/>
    <property type="match status" value="1"/>
</dbReference>
<evidence type="ECO:0000256" key="1">
    <source>
        <dbReference type="ARBA" id="ARBA00000085"/>
    </source>
</evidence>
<keyword evidence="21" id="KW-1185">Reference proteome</keyword>
<evidence type="ECO:0000256" key="5">
    <source>
        <dbReference type="ARBA" id="ARBA00022448"/>
    </source>
</evidence>
<comment type="subcellular location">
    <subcellularLocation>
        <location evidence="2">Cell membrane</location>
    </subcellularLocation>
</comment>
<dbReference type="InterPro" id="IPR013767">
    <property type="entry name" value="PAS_fold"/>
</dbReference>
<keyword evidence="8" id="KW-0592">Phosphate transport</keyword>
<dbReference type="RefSeq" id="WP_207353764.1">
    <property type="nucleotide sequence ID" value="NZ_CP071503.1"/>
</dbReference>
<dbReference type="EC" id="2.7.13.3" evidence="3"/>
<dbReference type="InterPro" id="IPR036097">
    <property type="entry name" value="HisK_dim/P_sf"/>
</dbReference>
<organism evidence="20 21">
    <name type="scientific">Shewanella avicenniae</name>
    <dbReference type="NCBI Taxonomy" id="2814294"/>
    <lineage>
        <taxon>Bacteria</taxon>
        <taxon>Pseudomonadati</taxon>
        <taxon>Pseudomonadota</taxon>
        <taxon>Gammaproteobacteria</taxon>
        <taxon>Alteromonadales</taxon>
        <taxon>Shewanellaceae</taxon>
        <taxon>Shewanella</taxon>
    </lineage>
</organism>
<dbReference type="InterPro" id="IPR004358">
    <property type="entry name" value="Sig_transdc_His_kin-like_C"/>
</dbReference>
<feature type="domain" description="Histidine kinase" evidence="19">
    <location>
        <begin position="212"/>
        <end position="427"/>
    </location>
</feature>
<evidence type="ECO:0000256" key="3">
    <source>
        <dbReference type="ARBA" id="ARBA00012438"/>
    </source>
</evidence>
<comment type="function">
    <text evidence="17">Member of the two-component regulatory system PhoR/PhoB involved in the phosphate regulon genes expression. PhoR may function as a membrane-associated protein kinase that phosphorylates PhoB in response to environmental signals.</text>
</comment>
<dbReference type="InterPro" id="IPR003594">
    <property type="entry name" value="HATPase_dom"/>
</dbReference>
<evidence type="ECO:0000313" key="21">
    <source>
        <dbReference type="Proteomes" id="UP000662770"/>
    </source>
</evidence>
<protein>
    <recommendedName>
        <fullName evidence="4">Phosphate regulon sensor protein PhoR</fullName>
        <ecNumber evidence="3">2.7.13.3</ecNumber>
    </recommendedName>
</protein>